<name>A0A4Q1C3V9_9BACT</name>
<keyword evidence="2" id="KW-1185">Reference proteome</keyword>
<evidence type="ECO:0000313" key="2">
    <source>
        <dbReference type="Proteomes" id="UP000290218"/>
    </source>
</evidence>
<gene>
    <name evidence="1" type="ORF">ESB00_15065</name>
</gene>
<sequence>MTPMQALQQHQDLCNELHQLALEENSFLQQHRRTPDAALLERKKGLLARLDETLAALREVPRNSADSAAFRAALDKTRARILQILQLDKENEQLLLRFSLAGATGATAVSPAAPSASMLQKIYQRHS</sequence>
<proteinExistence type="predicted"/>
<dbReference type="EMBL" id="SDHX01000002">
    <property type="protein sequence ID" value="RXK53031.1"/>
    <property type="molecule type" value="Genomic_DNA"/>
</dbReference>
<protein>
    <recommendedName>
        <fullName evidence="3">Flagellar protein FlgN</fullName>
    </recommendedName>
</protein>
<dbReference type="RefSeq" id="WP_129048621.1">
    <property type="nucleotide sequence ID" value="NZ_SDHX01000002.1"/>
</dbReference>
<dbReference type="AlphaFoldDB" id="A0A4Q1C3V9"/>
<reference evidence="1 2" key="1">
    <citation type="submission" date="2019-01" db="EMBL/GenBank/DDBJ databases">
        <title>Lacunisphaera sp. strain TWA-58.</title>
        <authorList>
            <person name="Chen W.-M."/>
        </authorList>
    </citation>
    <scope>NUCLEOTIDE SEQUENCE [LARGE SCALE GENOMIC DNA]</scope>
    <source>
        <strain evidence="1 2">TWA-58</strain>
    </source>
</reference>
<accession>A0A4Q1C3V9</accession>
<evidence type="ECO:0008006" key="3">
    <source>
        <dbReference type="Google" id="ProtNLM"/>
    </source>
</evidence>
<comment type="caution">
    <text evidence="1">The sequence shown here is derived from an EMBL/GenBank/DDBJ whole genome shotgun (WGS) entry which is preliminary data.</text>
</comment>
<dbReference type="OrthoDB" id="196705at2"/>
<dbReference type="Proteomes" id="UP000290218">
    <property type="component" value="Unassembled WGS sequence"/>
</dbReference>
<organism evidence="1 2">
    <name type="scientific">Oleiharenicola lentus</name>
    <dbReference type="NCBI Taxonomy" id="2508720"/>
    <lineage>
        <taxon>Bacteria</taxon>
        <taxon>Pseudomonadati</taxon>
        <taxon>Verrucomicrobiota</taxon>
        <taxon>Opitutia</taxon>
        <taxon>Opitutales</taxon>
        <taxon>Opitutaceae</taxon>
        <taxon>Oleiharenicola</taxon>
    </lineage>
</organism>
<evidence type="ECO:0000313" key="1">
    <source>
        <dbReference type="EMBL" id="RXK53031.1"/>
    </source>
</evidence>